<evidence type="ECO:0000256" key="5">
    <source>
        <dbReference type="RuleBase" id="RU366011"/>
    </source>
</evidence>
<comment type="function">
    <text evidence="5">Thiol-specific peroxidase that catalyzes the reduction of hydrogen peroxide and organic hydroperoxides to water and alcohols, respectively. Plays a role in cell protection against oxidative stress by detoxifying peroxides.</text>
</comment>
<comment type="caution">
    <text evidence="7">The sequence shown here is derived from an EMBL/GenBank/DDBJ whole genome shotgun (WGS) entry which is preliminary data.</text>
</comment>
<dbReference type="InterPro" id="IPR037944">
    <property type="entry name" value="PRX5-like"/>
</dbReference>
<evidence type="ECO:0000259" key="6">
    <source>
        <dbReference type="PROSITE" id="PS51352"/>
    </source>
</evidence>
<dbReference type="PANTHER" id="PTHR10430:SF16">
    <property type="entry name" value="PEROXIREDOXIN-5, MITOCHONDRIAL"/>
    <property type="match status" value="1"/>
</dbReference>
<protein>
    <submittedName>
        <fullName evidence="7">Redoxin domain-containing protein</fullName>
    </submittedName>
</protein>
<dbReference type="Pfam" id="PF08534">
    <property type="entry name" value="Redoxin"/>
    <property type="match status" value="1"/>
</dbReference>
<dbReference type="PROSITE" id="PS51352">
    <property type="entry name" value="THIOREDOXIN_2"/>
    <property type="match status" value="1"/>
</dbReference>
<feature type="domain" description="Thioredoxin" evidence="6">
    <location>
        <begin position="22"/>
        <end position="198"/>
    </location>
</feature>
<dbReference type="EMBL" id="JADAQX010000590">
    <property type="protein sequence ID" value="KAF8819820.1"/>
    <property type="molecule type" value="Genomic_DNA"/>
</dbReference>
<keyword evidence="3 5" id="KW-0049">Antioxidant</keyword>
<dbReference type="PANTHER" id="PTHR10430">
    <property type="entry name" value="PEROXIREDOXIN"/>
    <property type="match status" value="1"/>
</dbReference>
<keyword evidence="5" id="KW-0676">Redox-active center</keyword>
<evidence type="ECO:0000313" key="7">
    <source>
        <dbReference type="EMBL" id="KAF8819820.1"/>
    </source>
</evidence>
<dbReference type="SUPFAM" id="SSF52833">
    <property type="entry name" value="Thioredoxin-like"/>
    <property type="match status" value="1"/>
</dbReference>
<sequence length="198" mass="22271">MPTRYSLLASSISSPRYQLSMISEGSKVPQCTWSVRIAADSNKEESSNFVWSKISVDDIFKGKRVILFGLPGAFTPTCSVHHLPGYEEMYDTIRQKGIDEIYCLSVNDPFVMNAWKKELGVKRVKFLPDGSGEFTNSLGLLVDKSNLGLGRRTWRYSMVINDGVVEKVFLEPGKCHNALDDPFEVSDAQSMLNYLERS</sequence>
<evidence type="ECO:0000256" key="2">
    <source>
        <dbReference type="ARBA" id="ARBA00022559"/>
    </source>
</evidence>
<dbReference type="CDD" id="cd03013">
    <property type="entry name" value="PRX5_like"/>
    <property type="match status" value="1"/>
</dbReference>
<accession>A0ABQ7J807</accession>
<keyword evidence="4 5" id="KW-0560">Oxidoreductase</keyword>
<organism evidence="7 8">
    <name type="scientific">Cardiosporidium cionae</name>
    <dbReference type="NCBI Taxonomy" id="476202"/>
    <lineage>
        <taxon>Eukaryota</taxon>
        <taxon>Sar</taxon>
        <taxon>Alveolata</taxon>
        <taxon>Apicomplexa</taxon>
        <taxon>Aconoidasida</taxon>
        <taxon>Nephromycida</taxon>
        <taxon>Cardiosporidium</taxon>
    </lineage>
</organism>
<evidence type="ECO:0000256" key="1">
    <source>
        <dbReference type="ARBA" id="ARBA00010505"/>
    </source>
</evidence>
<dbReference type="InterPro" id="IPR013740">
    <property type="entry name" value="Redoxin"/>
</dbReference>
<evidence type="ECO:0000256" key="4">
    <source>
        <dbReference type="ARBA" id="ARBA00023002"/>
    </source>
</evidence>
<dbReference type="InterPro" id="IPR036249">
    <property type="entry name" value="Thioredoxin-like_sf"/>
</dbReference>
<reference evidence="7 8" key="1">
    <citation type="journal article" date="2020" name="bioRxiv">
        <title>Metabolic contributions of an alphaproteobacterial endosymbiont in the apicomplexan Cardiosporidium cionae.</title>
        <authorList>
            <person name="Hunter E.S."/>
            <person name="Paight C.J."/>
            <person name="Lane C.E."/>
        </authorList>
    </citation>
    <scope>NUCLEOTIDE SEQUENCE [LARGE SCALE GENOMIC DNA]</scope>
    <source>
        <strain evidence="7">ESH_2018</strain>
    </source>
</reference>
<keyword evidence="8" id="KW-1185">Reference proteome</keyword>
<dbReference type="Proteomes" id="UP000823046">
    <property type="component" value="Unassembled WGS sequence"/>
</dbReference>
<proteinExistence type="inferred from homology"/>
<name>A0ABQ7J807_9APIC</name>
<dbReference type="Gene3D" id="3.40.30.10">
    <property type="entry name" value="Glutaredoxin"/>
    <property type="match status" value="1"/>
</dbReference>
<evidence type="ECO:0000256" key="3">
    <source>
        <dbReference type="ARBA" id="ARBA00022862"/>
    </source>
</evidence>
<gene>
    <name evidence="7" type="ORF">IE077_003960</name>
</gene>
<evidence type="ECO:0000313" key="8">
    <source>
        <dbReference type="Proteomes" id="UP000823046"/>
    </source>
</evidence>
<dbReference type="InterPro" id="IPR013766">
    <property type="entry name" value="Thioredoxin_domain"/>
</dbReference>
<keyword evidence="2 5" id="KW-0575">Peroxidase</keyword>
<comment type="similarity">
    <text evidence="1 5">Belongs to the peroxiredoxin family. Prx5 subfamily.</text>
</comment>